<dbReference type="AlphaFoldDB" id="A0A1L4FSU5"/>
<protein>
    <recommendedName>
        <fullName evidence="5">Lipoprotein</fullName>
    </recommendedName>
</protein>
<keyword evidence="2" id="KW-0732">Signal</keyword>
<evidence type="ECO:0000313" key="4">
    <source>
        <dbReference type="Proteomes" id="UP000184322"/>
    </source>
</evidence>
<reference evidence="4" key="1">
    <citation type="submission" date="2016-10" db="EMBL/GenBank/DDBJ databases">
        <authorList>
            <person name="Beylefeld A."/>
            <person name="Abolnik C."/>
        </authorList>
    </citation>
    <scope>NUCLEOTIDE SEQUENCE [LARGE SCALE GENOMIC DNA]</scope>
    <source>
        <strain evidence="4">B359_6</strain>
    </source>
</reference>
<feature type="signal peptide" evidence="2">
    <location>
        <begin position="1"/>
        <end position="21"/>
    </location>
</feature>
<dbReference type="Proteomes" id="UP000184322">
    <property type="component" value="Chromosome"/>
</dbReference>
<dbReference type="OrthoDB" id="401439at2"/>
<dbReference type="PROSITE" id="PS51257">
    <property type="entry name" value="PROKAR_LIPOPROTEIN"/>
    <property type="match status" value="1"/>
</dbReference>
<dbReference type="RefSeq" id="WP_073372657.1">
    <property type="nucleotide sequence ID" value="NZ_CP017813.1"/>
</dbReference>
<feature type="region of interest" description="Disordered" evidence="1">
    <location>
        <begin position="26"/>
        <end position="51"/>
    </location>
</feature>
<evidence type="ECO:0000313" key="3">
    <source>
        <dbReference type="EMBL" id="APJ38652.1"/>
    </source>
</evidence>
<proteinExistence type="predicted"/>
<dbReference type="KEGG" id="mpul:BLA55_03255"/>
<accession>A0A1L4FSU5</accession>
<dbReference type="STRING" id="48003.BLA55_03255"/>
<sequence>MKKAKLIIGLALGTILTSATVSCWNTKQDNSTKPNNPKNPVDGNKEKNSDKPTKKVVKINFTYNESNIKTISKEIGVDDQIFSVSVDEVPNGYKTNMILSNIEYSETINIPLLKNIKVATLEFNYAGKTVGQLKIDVESTQETIEINGVPHGYQLADNQELIVPYSSEPISVNVVPLTKIANISYVYQSREIEKQIIDVPFKSNVIERDSLLIPNGYRLESQEMTFEYQENVRLELVEIEKTADINLTINFTFEQNTISTETVVVPNNTNQINVEKYVPQNYRLAQGQDKVVAFKQSNSINVPIVPIIKTATIRFLNGTTEVKSFNLELSYYDNTITVDPNLIPYNYESLSALNNITYKPIIEIHLTEKAIVAPTKKLQINYTYNYNSIEKVDIQIDSSVEEINLNEHLPQGYVLAESQEQNVPYTQDLITAKIVPDHKTINIVFLKNNQEIAQKQITVPHNSTQVSIDPNLIPEGYLTNDQLQNLPVQDTIQIHLTPKTQEESIMTLNFVYNSQTLNSLSIKAQDNQGTVDLSSYELPQNYQLAQGQSSTIAYSNGIVEVQIVPLNKNVLISWEDEKHSKVAENEITIPYYNQTFDIHESMVPKGYTTTSPLKGINYTPNITISLVMQTKTLLINFVNGSQTVGTVNEKIPFNVQTINLNDYLPKGYTFKNSDNSQAPYQEGTITVEVVSETNNNQSNSKIEQINSLKANVELIKTHLNYFNNDSILESKINAISFDSLESKSDQELTAIIESINDTFNQASSLIKGLLTPLFDKYKELESGKYYLEDFKNSIDQIRNWENLDTLPKITEFINNYDQIVQLTTQMDNFKAAADSINLTDTNFYLSLSMDYPLENGTYEVGDRTEIEVKVVIKKNGTDENYELKYIHQILNNNTTELGYRYARRVSYTNINLTSENVNYETSEITLPFSSVSGNDEVPVHLRLGSLTKDSSYTIFVRRGIVVDNTPTDKEVNSLDDYWMFPVGYEFEFVRKSDTDWYGAQKIINNNISSVWNKQTSNQSNFSYKDALWIMFLKVFQKLTFENNPFTINSATFTSPFDSNGNFTYTITATVNSDFNTNQFPNLGGKFFEFSYVDTTGVGVAHQQLHTGDKVVMTLSLENANGTFSINNNAGNRLPSLSGAEYNLSSLTGAKPFVGKIPGLFRMQLAVNNNQVWNVTTDGNDITNSRSNQSDTLPIFVIQKNDNAKKIYVYVL</sequence>
<feature type="chain" id="PRO_5012566509" description="Lipoprotein" evidence="2">
    <location>
        <begin position="22"/>
        <end position="1211"/>
    </location>
</feature>
<organism evidence="3 4">
    <name type="scientific">Mycoplasmopsis pullorum</name>
    <dbReference type="NCBI Taxonomy" id="48003"/>
    <lineage>
        <taxon>Bacteria</taxon>
        <taxon>Bacillati</taxon>
        <taxon>Mycoplasmatota</taxon>
        <taxon>Mycoplasmoidales</taxon>
        <taxon>Metamycoplasmataceae</taxon>
        <taxon>Mycoplasmopsis</taxon>
    </lineage>
</organism>
<gene>
    <name evidence="3" type="ORF">BLA55_03255</name>
</gene>
<dbReference type="EMBL" id="CP017813">
    <property type="protein sequence ID" value="APJ38652.1"/>
    <property type="molecule type" value="Genomic_DNA"/>
</dbReference>
<evidence type="ECO:0000256" key="1">
    <source>
        <dbReference type="SAM" id="MobiDB-lite"/>
    </source>
</evidence>
<evidence type="ECO:0008006" key="5">
    <source>
        <dbReference type="Google" id="ProtNLM"/>
    </source>
</evidence>
<evidence type="ECO:0000256" key="2">
    <source>
        <dbReference type="SAM" id="SignalP"/>
    </source>
</evidence>
<keyword evidence="4" id="KW-1185">Reference proteome</keyword>
<feature type="compositionally biased region" description="Polar residues" evidence="1">
    <location>
        <begin position="26"/>
        <end position="38"/>
    </location>
</feature>
<name>A0A1L4FSU5_9BACT</name>